<dbReference type="RefSeq" id="WP_210653733.1">
    <property type="nucleotide sequence ID" value="NZ_JAGKQQ010000001.1"/>
</dbReference>
<evidence type="ECO:0000313" key="2">
    <source>
        <dbReference type="EMBL" id="MBP3955666.1"/>
    </source>
</evidence>
<evidence type="ECO:0008006" key="4">
    <source>
        <dbReference type="Google" id="ProtNLM"/>
    </source>
</evidence>
<dbReference type="EMBL" id="JAGKQQ010000001">
    <property type="protein sequence ID" value="MBP3955666.1"/>
    <property type="molecule type" value="Genomic_DNA"/>
</dbReference>
<proteinExistence type="predicted"/>
<dbReference type="Proteomes" id="UP000676565">
    <property type="component" value="Unassembled WGS sequence"/>
</dbReference>
<reference evidence="2 3" key="1">
    <citation type="submission" date="2021-04" db="EMBL/GenBank/DDBJ databases">
        <authorList>
            <person name="Ivanova A."/>
        </authorList>
    </citation>
    <scope>NUCLEOTIDE SEQUENCE [LARGE SCALE GENOMIC DNA]</scope>
    <source>
        <strain evidence="2 3">G18</strain>
    </source>
</reference>
<keyword evidence="1" id="KW-0732">Signal</keyword>
<gene>
    <name evidence="2" type="ORF">J8F10_10275</name>
</gene>
<sequence length="226" mass="24435">MLRRSLVTLIACTTSLVVAAPVPPEDNGTRLARAYGAWVSPQRDCEFTLKNSELRIRLPAVDRVLGSGREGVSDEAPRVLREVEGNFVAVVRVSVPAPEREPEGSGPYRSGGLMAVGTEGPFVVVRRCVGSVNGNRNAVWSRVSGSESVDRIQRLRMPDDAGFLRLSRAGQNVVAGWSRDGKAWKDFGPAEVPWGTKVRIGVVAENCLGTASEITFSEYRVSLLGK</sequence>
<keyword evidence="3" id="KW-1185">Reference proteome</keyword>
<organism evidence="2 3">
    <name type="scientific">Gemmata palustris</name>
    <dbReference type="NCBI Taxonomy" id="2822762"/>
    <lineage>
        <taxon>Bacteria</taxon>
        <taxon>Pseudomonadati</taxon>
        <taxon>Planctomycetota</taxon>
        <taxon>Planctomycetia</taxon>
        <taxon>Gemmatales</taxon>
        <taxon>Gemmataceae</taxon>
        <taxon>Gemmata</taxon>
    </lineage>
</organism>
<evidence type="ECO:0000256" key="1">
    <source>
        <dbReference type="SAM" id="SignalP"/>
    </source>
</evidence>
<dbReference type="Gene3D" id="2.60.120.200">
    <property type="match status" value="1"/>
</dbReference>
<evidence type="ECO:0000313" key="3">
    <source>
        <dbReference type="Proteomes" id="UP000676565"/>
    </source>
</evidence>
<comment type="caution">
    <text evidence="2">The sequence shown here is derived from an EMBL/GenBank/DDBJ whole genome shotgun (WGS) entry which is preliminary data.</text>
</comment>
<protein>
    <recommendedName>
        <fullName evidence="4">DUF1349 domain-containing protein</fullName>
    </recommendedName>
</protein>
<name>A0ABS5BPM1_9BACT</name>
<feature type="signal peptide" evidence="1">
    <location>
        <begin position="1"/>
        <end position="19"/>
    </location>
</feature>
<accession>A0ABS5BPM1</accession>
<feature type="chain" id="PRO_5046032047" description="DUF1349 domain-containing protein" evidence="1">
    <location>
        <begin position="20"/>
        <end position="226"/>
    </location>
</feature>